<dbReference type="PROSITE" id="PS51355">
    <property type="entry name" value="GLUTATHIONE_PEROXID_3"/>
    <property type="match status" value="1"/>
</dbReference>
<comment type="caution">
    <text evidence="5">The sequence shown here is derived from an EMBL/GenBank/DDBJ whole genome shotgun (WGS) entry which is preliminary data.</text>
</comment>
<dbReference type="Pfam" id="PF00255">
    <property type="entry name" value="GSHPx"/>
    <property type="match status" value="1"/>
</dbReference>
<dbReference type="PANTHER" id="PTHR11592:SF78">
    <property type="entry name" value="GLUTATHIONE PEROXIDASE"/>
    <property type="match status" value="1"/>
</dbReference>
<dbReference type="PANTHER" id="PTHR11592">
    <property type="entry name" value="GLUTATHIONE PEROXIDASE"/>
    <property type="match status" value="1"/>
</dbReference>
<dbReference type="RefSeq" id="WP_327969496.1">
    <property type="nucleotide sequence ID" value="NZ_JARMQG010000323.1"/>
</dbReference>
<dbReference type="PROSITE" id="PS00763">
    <property type="entry name" value="GLUTATHIONE_PEROXID_2"/>
    <property type="match status" value="1"/>
</dbReference>
<dbReference type="EMBL" id="JARMQG010000323">
    <property type="protein sequence ID" value="MED3564370.1"/>
    <property type="molecule type" value="Genomic_DNA"/>
</dbReference>
<reference evidence="5 6" key="1">
    <citation type="submission" date="2023-03" db="EMBL/GenBank/DDBJ databases">
        <title>Bacillus Genome Sequencing.</title>
        <authorList>
            <person name="Dunlap C."/>
        </authorList>
    </citation>
    <scope>NUCLEOTIDE SEQUENCE [LARGE SCALE GENOMIC DNA]</scope>
    <source>
        <strain evidence="5 6">B-14544</strain>
    </source>
</reference>
<evidence type="ECO:0000256" key="1">
    <source>
        <dbReference type="ARBA" id="ARBA00006926"/>
    </source>
</evidence>
<name>A0ABU6NE86_9BACI</name>
<evidence type="ECO:0000313" key="6">
    <source>
        <dbReference type="Proteomes" id="UP001330749"/>
    </source>
</evidence>
<proteinExistence type="inferred from homology"/>
<comment type="similarity">
    <text evidence="1 4">Belongs to the glutathione peroxidase family.</text>
</comment>
<accession>A0ABU6NE86</accession>
<keyword evidence="3 4" id="KW-0560">Oxidoreductase</keyword>
<dbReference type="InterPro" id="IPR000889">
    <property type="entry name" value="Glutathione_peroxidase"/>
</dbReference>
<sequence>MNGIYEFKVNTLHGEETHLDLFKGKVGLIVNTASKCGFTKQYEPLQKLYEKYRDKGFVVLGFPCNQFGEQEPGTNKEIDSFCQMNFGVSFPMFEKVEVNGDNKHPLFGYLTEKAPFQGFDKDHPIAQALHARFLENTPERLNSNDIKWNFTKFLVNRKGEVVERFESYIEPEEIASGIDALL</sequence>
<dbReference type="InterPro" id="IPR036249">
    <property type="entry name" value="Thioredoxin-like_sf"/>
</dbReference>
<evidence type="ECO:0000313" key="5">
    <source>
        <dbReference type="EMBL" id="MED3564370.1"/>
    </source>
</evidence>
<evidence type="ECO:0000256" key="4">
    <source>
        <dbReference type="RuleBase" id="RU000499"/>
    </source>
</evidence>
<dbReference type="Proteomes" id="UP001330749">
    <property type="component" value="Unassembled WGS sequence"/>
</dbReference>
<dbReference type="PIRSF" id="PIRSF000303">
    <property type="entry name" value="Glutathion_perox"/>
    <property type="match status" value="1"/>
</dbReference>
<gene>
    <name evidence="5" type="ORF">P4447_18305</name>
</gene>
<dbReference type="CDD" id="cd00340">
    <property type="entry name" value="GSH_Peroxidase"/>
    <property type="match status" value="1"/>
</dbReference>
<protein>
    <recommendedName>
        <fullName evidence="4">Glutathione peroxidase</fullName>
    </recommendedName>
</protein>
<dbReference type="GO" id="GO:0004601">
    <property type="term" value="F:peroxidase activity"/>
    <property type="evidence" value="ECO:0007669"/>
    <property type="project" value="UniProtKB-KW"/>
</dbReference>
<keyword evidence="6" id="KW-1185">Reference proteome</keyword>
<evidence type="ECO:0000256" key="3">
    <source>
        <dbReference type="ARBA" id="ARBA00023002"/>
    </source>
</evidence>
<dbReference type="Gene3D" id="3.40.30.10">
    <property type="entry name" value="Glutaredoxin"/>
    <property type="match status" value="1"/>
</dbReference>
<evidence type="ECO:0000256" key="2">
    <source>
        <dbReference type="ARBA" id="ARBA00022559"/>
    </source>
</evidence>
<dbReference type="PRINTS" id="PR01011">
    <property type="entry name" value="GLUTPROXDASE"/>
</dbReference>
<dbReference type="InterPro" id="IPR029760">
    <property type="entry name" value="GPX_CS"/>
</dbReference>
<organism evidence="5 6">
    <name type="scientific">Bacillus xiapuensis</name>
    <dbReference type="NCBI Taxonomy" id="2014075"/>
    <lineage>
        <taxon>Bacteria</taxon>
        <taxon>Bacillati</taxon>
        <taxon>Bacillota</taxon>
        <taxon>Bacilli</taxon>
        <taxon>Bacillales</taxon>
        <taxon>Bacillaceae</taxon>
        <taxon>Bacillus</taxon>
    </lineage>
</organism>
<keyword evidence="2 4" id="KW-0575">Peroxidase</keyword>
<dbReference type="SUPFAM" id="SSF52833">
    <property type="entry name" value="Thioredoxin-like"/>
    <property type="match status" value="1"/>
</dbReference>